<protein>
    <submittedName>
        <fullName evidence="1">Uncharacterized protein</fullName>
    </submittedName>
</protein>
<proteinExistence type="predicted"/>
<name>A0A5B7JBG2_PORTR</name>
<keyword evidence="2" id="KW-1185">Reference proteome</keyword>
<gene>
    <name evidence="1" type="ORF">E2C01_087263</name>
</gene>
<reference evidence="1 2" key="1">
    <citation type="submission" date="2019-05" db="EMBL/GenBank/DDBJ databases">
        <title>Another draft genome of Portunus trituberculatus and its Hox gene families provides insights of decapod evolution.</title>
        <authorList>
            <person name="Jeong J.-H."/>
            <person name="Song I."/>
            <person name="Kim S."/>
            <person name="Choi T."/>
            <person name="Kim D."/>
            <person name="Ryu S."/>
            <person name="Kim W."/>
        </authorList>
    </citation>
    <scope>NUCLEOTIDE SEQUENCE [LARGE SCALE GENOMIC DNA]</scope>
    <source>
        <tissue evidence="1">Muscle</tissue>
    </source>
</reference>
<evidence type="ECO:0000313" key="1">
    <source>
        <dbReference type="EMBL" id="MPC92189.1"/>
    </source>
</evidence>
<dbReference type="AlphaFoldDB" id="A0A5B7JBG2"/>
<sequence>MMLAALCRPLNDALYFSPAPATALPATPPLRVSPCLSPPPSSLHHGTKITSLKTRLTYAPPHLTTSITISSTSMLFFLLPSEFLGYLH</sequence>
<evidence type="ECO:0000313" key="2">
    <source>
        <dbReference type="Proteomes" id="UP000324222"/>
    </source>
</evidence>
<dbReference type="Proteomes" id="UP000324222">
    <property type="component" value="Unassembled WGS sequence"/>
</dbReference>
<dbReference type="EMBL" id="VSRR010090403">
    <property type="protein sequence ID" value="MPC92189.1"/>
    <property type="molecule type" value="Genomic_DNA"/>
</dbReference>
<organism evidence="1 2">
    <name type="scientific">Portunus trituberculatus</name>
    <name type="common">Swimming crab</name>
    <name type="synonym">Neptunus trituberculatus</name>
    <dbReference type="NCBI Taxonomy" id="210409"/>
    <lineage>
        <taxon>Eukaryota</taxon>
        <taxon>Metazoa</taxon>
        <taxon>Ecdysozoa</taxon>
        <taxon>Arthropoda</taxon>
        <taxon>Crustacea</taxon>
        <taxon>Multicrustacea</taxon>
        <taxon>Malacostraca</taxon>
        <taxon>Eumalacostraca</taxon>
        <taxon>Eucarida</taxon>
        <taxon>Decapoda</taxon>
        <taxon>Pleocyemata</taxon>
        <taxon>Brachyura</taxon>
        <taxon>Eubrachyura</taxon>
        <taxon>Portunoidea</taxon>
        <taxon>Portunidae</taxon>
        <taxon>Portuninae</taxon>
        <taxon>Portunus</taxon>
    </lineage>
</organism>
<accession>A0A5B7JBG2</accession>
<comment type="caution">
    <text evidence="1">The sequence shown here is derived from an EMBL/GenBank/DDBJ whole genome shotgun (WGS) entry which is preliminary data.</text>
</comment>